<dbReference type="InterPro" id="IPR002008">
    <property type="entry name" value="DNA_pol_X_beta-like"/>
</dbReference>
<dbReference type="PANTHER" id="PTHR11276">
    <property type="entry name" value="DNA POLYMERASE TYPE-X FAMILY MEMBER"/>
    <property type="match status" value="1"/>
</dbReference>
<dbReference type="SUPFAM" id="SSF47802">
    <property type="entry name" value="DNA polymerase beta, N-terminal domain-like"/>
    <property type="match status" value="1"/>
</dbReference>
<keyword evidence="10" id="KW-0479">Metal-binding</keyword>
<dbReference type="Gene3D" id="1.10.150.20">
    <property type="entry name" value="5' to 3' exonuclease, C-terminal subdomain"/>
    <property type="match status" value="1"/>
</dbReference>
<feature type="domain" description="BRCT" evidence="19">
    <location>
        <begin position="372"/>
        <end position="459"/>
    </location>
</feature>
<feature type="region of interest" description="Disordered" evidence="18">
    <location>
        <begin position="489"/>
        <end position="568"/>
    </location>
</feature>
<feature type="compositionally biased region" description="Acidic residues" evidence="18">
    <location>
        <begin position="192"/>
        <end position="203"/>
    </location>
</feature>
<feature type="region of interest" description="Disordered" evidence="18">
    <location>
        <begin position="31"/>
        <end position="240"/>
    </location>
</feature>
<feature type="region of interest" description="Disordered" evidence="18">
    <location>
        <begin position="612"/>
        <end position="651"/>
    </location>
</feature>
<feature type="compositionally biased region" description="Basic and acidic residues" evidence="18">
    <location>
        <begin position="9"/>
        <end position="20"/>
    </location>
</feature>
<evidence type="ECO:0000313" key="21">
    <source>
        <dbReference type="Proteomes" id="UP001049176"/>
    </source>
</evidence>
<dbReference type="KEGG" id="more:E1B28_013753"/>
<evidence type="ECO:0000256" key="10">
    <source>
        <dbReference type="ARBA" id="ARBA00022723"/>
    </source>
</evidence>
<dbReference type="Gene3D" id="3.30.210.10">
    <property type="entry name" value="DNA polymerase, thumb domain"/>
    <property type="match status" value="1"/>
</dbReference>
<feature type="compositionally biased region" description="Basic and acidic residues" evidence="18">
    <location>
        <begin position="33"/>
        <end position="49"/>
    </location>
</feature>
<dbReference type="InterPro" id="IPR037160">
    <property type="entry name" value="DNA_Pol_thumb_sf"/>
</dbReference>
<evidence type="ECO:0000256" key="2">
    <source>
        <dbReference type="ARBA" id="ARBA00004123"/>
    </source>
</evidence>
<evidence type="ECO:0000256" key="9">
    <source>
        <dbReference type="ARBA" id="ARBA00022705"/>
    </source>
</evidence>
<dbReference type="GO" id="GO:0006303">
    <property type="term" value="P:double-strand break repair via nonhomologous end joining"/>
    <property type="evidence" value="ECO:0007669"/>
    <property type="project" value="TreeGrafter"/>
</dbReference>
<evidence type="ECO:0000256" key="3">
    <source>
        <dbReference type="ARBA" id="ARBA00008323"/>
    </source>
</evidence>
<organism evidence="20 21">
    <name type="scientific">Marasmius oreades</name>
    <name type="common">fairy-ring Marasmius</name>
    <dbReference type="NCBI Taxonomy" id="181124"/>
    <lineage>
        <taxon>Eukaryota</taxon>
        <taxon>Fungi</taxon>
        <taxon>Dikarya</taxon>
        <taxon>Basidiomycota</taxon>
        <taxon>Agaricomycotina</taxon>
        <taxon>Agaricomycetes</taxon>
        <taxon>Agaricomycetidae</taxon>
        <taxon>Agaricales</taxon>
        <taxon>Marasmiineae</taxon>
        <taxon>Marasmiaceae</taxon>
        <taxon>Marasmius</taxon>
    </lineage>
</organism>
<feature type="compositionally biased region" description="Basic and acidic residues" evidence="18">
    <location>
        <begin position="633"/>
        <end position="642"/>
    </location>
</feature>
<evidence type="ECO:0000313" key="20">
    <source>
        <dbReference type="EMBL" id="KAG7087813.1"/>
    </source>
</evidence>
<keyword evidence="21" id="KW-1185">Reference proteome</keyword>
<dbReference type="GO" id="GO:0003887">
    <property type="term" value="F:DNA-directed DNA polymerase activity"/>
    <property type="evidence" value="ECO:0007669"/>
    <property type="project" value="UniProtKB-KW"/>
</dbReference>
<evidence type="ECO:0000256" key="18">
    <source>
        <dbReference type="SAM" id="MobiDB-lite"/>
    </source>
</evidence>
<accession>A0A9P7UN38</accession>
<keyword evidence="15" id="KW-0539">Nucleus</keyword>
<dbReference type="EC" id="2.7.7.7" evidence="4"/>
<protein>
    <recommendedName>
        <fullName evidence="5">DNA polymerase lambda</fullName>
        <ecNumber evidence="4">2.7.7.7</ecNumber>
    </recommendedName>
</protein>
<dbReference type="PANTHER" id="PTHR11276:SF28">
    <property type="entry name" value="DNA POLYMERASE LAMBDA"/>
    <property type="match status" value="1"/>
</dbReference>
<dbReference type="SMART" id="SM00483">
    <property type="entry name" value="POLXc"/>
    <property type="match status" value="1"/>
</dbReference>
<reference evidence="20" key="1">
    <citation type="journal article" date="2021" name="Genome Biol. Evol.">
        <title>The assembled and annotated genome of the fairy-ring fungus Marasmius oreades.</title>
        <authorList>
            <person name="Hiltunen M."/>
            <person name="Ament-Velasquez S.L."/>
            <person name="Johannesson H."/>
        </authorList>
    </citation>
    <scope>NUCLEOTIDE SEQUENCE</scope>
    <source>
        <strain evidence="20">03SP1</strain>
    </source>
</reference>
<evidence type="ECO:0000256" key="1">
    <source>
        <dbReference type="ARBA" id="ARBA00001936"/>
    </source>
</evidence>
<dbReference type="AlphaFoldDB" id="A0A9P7UN38"/>
<dbReference type="InterPro" id="IPR027421">
    <property type="entry name" value="DNA_pol_lamdba_lyase_dom_sf"/>
</dbReference>
<dbReference type="GO" id="GO:0003677">
    <property type="term" value="F:DNA binding"/>
    <property type="evidence" value="ECO:0007669"/>
    <property type="project" value="InterPro"/>
</dbReference>
<dbReference type="InterPro" id="IPR036420">
    <property type="entry name" value="BRCT_dom_sf"/>
</dbReference>
<comment type="caution">
    <text evidence="20">The sequence shown here is derived from an EMBL/GenBank/DDBJ whole genome shotgun (WGS) entry which is preliminary data.</text>
</comment>
<evidence type="ECO:0000256" key="12">
    <source>
        <dbReference type="ARBA" id="ARBA00022932"/>
    </source>
</evidence>
<gene>
    <name evidence="20" type="ORF">E1B28_013753</name>
</gene>
<name>A0A9P7UN38_9AGAR</name>
<dbReference type="InterPro" id="IPR043519">
    <property type="entry name" value="NT_sf"/>
</dbReference>
<feature type="active site" description="Nucleophile; Schiff-base intermediate with DNA; for 5'-dRP lyase activity" evidence="17">
    <location>
        <position position="719"/>
    </location>
</feature>
<dbReference type="Gene3D" id="3.40.50.10190">
    <property type="entry name" value="BRCT domain"/>
    <property type="match status" value="1"/>
</dbReference>
<comment type="cofactor">
    <cofactor evidence="1">
        <name>Mn(2+)</name>
        <dbReference type="ChEBI" id="CHEBI:29035"/>
    </cofactor>
</comment>
<dbReference type="Pfam" id="PF10391">
    <property type="entry name" value="DNA_pol_lambd_f"/>
    <property type="match status" value="1"/>
</dbReference>
<feature type="compositionally biased region" description="Acidic residues" evidence="18">
    <location>
        <begin position="516"/>
        <end position="527"/>
    </location>
</feature>
<comment type="similarity">
    <text evidence="3">Belongs to the DNA polymerase type-X family.</text>
</comment>
<dbReference type="EMBL" id="CM032189">
    <property type="protein sequence ID" value="KAG7087813.1"/>
    <property type="molecule type" value="Genomic_DNA"/>
</dbReference>
<keyword evidence="7" id="KW-0808">Transferase</keyword>
<dbReference type="GeneID" id="66082828"/>
<dbReference type="InterPro" id="IPR002054">
    <property type="entry name" value="DNA-dir_DNA_pol_X"/>
</dbReference>
<dbReference type="FunFam" id="1.10.150.110:FF:000005">
    <property type="entry name" value="DNA polymerase POL4"/>
    <property type="match status" value="1"/>
</dbReference>
<evidence type="ECO:0000256" key="6">
    <source>
        <dbReference type="ARBA" id="ARBA00022634"/>
    </source>
</evidence>
<dbReference type="SUPFAM" id="SSF81585">
    <property type="entry name" value="PsbU/PolX domain-like"/>
    <property type="match status" value="1"/>
</dbReference>
<feature type="compositionally biased region" description="Polar residues" evidence="18">
    <location>
        <begin position="135"/>
        <end position="149"/>
    </location>
</feature>
<feature type="region of interest" description="Disordered" evidence="18">
    <location>
        <begin position="297"/>
        <end position="334"/>
    </location>
</feature>
<dbReference type="Proteomes" id="UP001049176">
    <property type="component" value="Chromosome 9"/>
</dbReference>
<proteinExistence type="inferred from homology"/>
<comment type="catalytic activity">
    <reaction evidence="16">
        <text>DNA(n) + a 2'-deoxyribonucleoside 5'-triphosphate = DNA(n+1) + diphosphate</text>
        <dbReference type="Rhea" id="RHEA:22508"/>
        <dbReference type="Rhea" id="RHEA-COMP:17339"/>
        <dbReference type="Rhea" id="RHEA-COMP:17340"/>
        <dbReference type="ChEBI" id="CHEBI:33019"/>
        <dbReference type="ChEBI" id="CHEBI:61560"/>
        <dbReference type="ChEBI" id="CHEBI:173112"/>
        <dbReference type="EC" id="2.7.7.7"/>
    </reaction>
</comment>
<feature type="compositionally biased region" description="Polar residues" evidence="18">
    <location>
        <begin position="55"/>
        <end position="79"/>
    </location>
</feature>
<dbReference type="SUPFAM" id="SSF81301">
    <property type="entry name" value="Nucleotidyltransferase"/>
    <property type="match status" value="1"/>
</dbReference>
<evidence type="ECO:0000256" key="8">
    <source>
        <dbReference type="ARBA" id="ARBA00022695"/>
    </source>
</evidence>
<dbReference type="OrthoDB" id="205514at2759"/>
<evidence type="ECO:0000256" key="14">
    <source>
        <dbReference type="ARBA" id="ARBA00023239"/>
    </source>
</evidence>
<feature type="compositionally biased region" description="Acidic residues" evidence="18">
    <location>
        <begin position="616"/>
        <end position="632"/>
    </location>
</feature>
<dbReference type="GO" id="GO:0005634">
    <property type="term" value="C:nucleus"/>
    <property type="evidence" value="ECO:0007669"/>
    <property type="project" value="UniProtKB-SubCell"/>
</dbReference>
<evidence type="ECO:0000256" key="11">
    <source>
        <dbReference type="ARBA" id="ARBA00022763"/>
    </source>
</evidence>
<feature type="compositionally biased region" description="Polar residues" evidence="18">
    <location>
        <begin position="493"/>
        <end position="502"/>
    </location>
</feature>
<keyword evidence="8" id="KW-0548">Nucleotidyltransferase</keyword>
<dbReference type="GO" id="GO:0046872">
    <property type="term" value="F:metal ion binding"/>
    <property type="evidence" value="ECO:0007669"/>
    <property type="project" value="UniProtKB-KW"/>
</dbReference>
<dbReference type="CDD" id="cd00027">
    <property type="entry name" value="BRCT"/>
    <property type="match status" value="1"/>
</dbReference>
<keyword evidence="14" id="KW-0456">Lyase</keyword>
<keyword evidence="6" id="KW-0237">DNA synthesis</keyword>
<evidence type="ECO:0000256" key="17">
    <source>
        <dbReference type="PIRSR" id="PIRSR622312-50"/>
    </source>
</evidence>
<dbReference type="InterPro" id="IPR001357">
    <property type="entry name" value="BRCT_dom"/>
</dbReference>
<dbReference type="PRINTS" id="PR00869">
    <property type="entry name" value="DNAPOLX"/>
</dbReference>
<keyword evidence="11" id="KW-0227">DNA damage</keyword>
<dbReference type="Pfam" id="PF14792">
    <property type="entry name" value="DNA_pol_B_palm"/>
    <property type="match status" value="1"/>
</dbReference>
<evidence type="ECO:0000256" key="16">
    <source>
        <dbReference type="ARBA" id="ARBA00049244"/>
    </source>
</evidence>
<evidence type="ECO:0000256" key="7">
    <source>
        <dbReference type="ARBA" id="ARBA00022679"/>
    </source>
</evidence>
<dbReference type="FunFam" id="1.10.150.20:FF:000010">
    <property type="entry name" value="DNA polymerase lambda"/>
    <property type="match status" value="1"/>
</dbReference>
<dbReference type="CDD" id="cd00141">
    <property type="entry name" value="NT_POLXc"/>
    <property type="match status" value="1"/>
</dbReference>
<dbReference type="Gene3D" id="3.30.460.10">
    <property type="entry name" value="Beta Polymerase, domain 2"/>
    <property type="match status" value="1"/>
</dbReference>
<sequence length="990" mass="110624">MSLGTDVEDFWKEQERRMKIPDDDLEEYINRMNFEKRRRYEERMTKEKNPANIYEPQQTSTSDAAPSRTPHSNETSPLTPSKRKIITLDAPTPPRKRGGQGRDVDDESGIAVHDRTARIPTSSPSPSPPKKRYTATVSQTINTNKNIAATATKVPTRDKKVALSLALPAIPSPSLPKRGHRSSPPSSSSFIPDDDGLPSEDQTDIPTSPIEDPSLPTHAPDQPLPKTKSPPPKRNLSMLEMVEQKMAEHQAKKRRMKTIKLGHRRSSPHEDIDTAIETSSTVNYSLFSAKVPVDKKKAKTSSTSNNNKVQVKPRRAGVTVVEEKEKSTADGGPKRMSLKALESLRLLPGEYAKRAQEQAEMDRADGNKRAKKWKQYLVGTKIFYWGCDFGNASEATKKRMAIILRHGGDLVSTYDPAIVTHIVADCNRKSGSLLNALKLNSLHEIPDHIPCVEWSWVIDGRNTVLKTLDGPKPRLASFVEHAAFPERMPVDFPSTSKGTSSRSKAKVNGKKKMDPAEVDSEDGDGEEGVSLIEEFTSHDIRPPAGEGVRRPTTTVVRGGKSVQAATSSRVPLKFEPQVPALPLAAPCTEDDPLAPFYDQARAEAEIARERGRYGEADESDDEDISESEVEDDTAGKREKKGYSCDNPRSKKAGPCLNQDVVDKLSELLELHRNSVNEDDRWRVYGYTRAIPSIRRYNKRIKSFDEARTLRGVGEKTARKIMEIITTGELRRIKYENTESVQVTRIFQGIYGVGQRTAIGWYYNGCRTIDDLREGKGGVKLTNAQRIGFKYYDDINTRMPREEAAAIFELIKPIALSIDPNLFVEIMGSFRRGKADCGDIDILITRSTHDGRTHRGVLPKLLDALRDADIVTEDLAIPENPNDLEAIYRGLCHLPGKPGAKQRRIDFLTVPWKSKGAALLYYTGDDIFNRSMRLKARHMGYSLNQRGLYKGVVRKGNVKTNTGTLVASETEEQLFRVLGVPWQEPCERVRS</sequence>
<dbReference type="PROSITE" id="PS50172">
    <property type="entry name" value="BRCT"/>
    <property type="match status" value="1"/>
</dbReference>
<dbReference type="GO" id="GO:0016829">
    <property type="term" value="F:lyase activity"/>
    <property type="evidence" value="ECO:0007669"/>
    <property type="project" value="UniProtKB-KW"/>
</dbReference>
<keyword evidence="13" id="KW-0234">DNA repair</keyword>
<evidence type="ECO:0000259" key="19">
    <source>
        <dbReference type="PROSITE" id="PS50172"/>
    </source>
</evidence>
<evidence type="ECO:0000256" key="15">
    <source>
        <dbReference type="ARBA" id="ARBA00023242"/>
    </source>
</evidence>
<dbReference type="Pfam" id="PF14716">
    <property type="entry name" value="HHH_8"/>
    <property type="match status" value="1"/>
</dbReference>
<evidence type="ECO:0000256" key="4">
    <source>
        <dbReference type="ARBA" id="ARBA00012417"/>
    </source>
</evidence>
<dbReference type="Pfam" id="PF14791">
    <property type="entry name" value="DNA_pol_B_thumb"/>
    <property type="match status" value="1"/>
</dbReference>
<dbReference type="Gene3D" id="1.10.150.110">
    <property type="entry name" value="DNA polymerase beta, N-terminal domain-like"/>
    <property type="match status" value="1"/>
</dbReference>
<comment type="subcellular location">
    <subcellularLocation>
        <location evidence="2">Nucleus</location>
    </subcellularLocation>
</comment>
<dbReference type="InterPro" id="IPR018944">
    <property type="entry name" value="DNA_pol_lambd_fingers_domain"/>
</dbReference>
<keyword evidence="12" id="KW-0239">DNA-directed DNA polymerase</keyword>
<dbReference type="InterPro" id="IPR010996">
    <property type="entry name" value="HHH_MUS81"/>
</dbReference>
<evidence type="ECO:0000256" key="5">
    <source>
        <dbReference type="ARBA" id="ARBA00016513"/>
    </source>
</evidence>
<feature type="region of interest" description="Disordered" evidence="18">
    <location>
        <begin position="1"/>
        <end position="20"/>
    </location>
</feature>
<keyword evidence="9" id="KW-0235">DNA replication</keyword>
<dbReference type="PRINTS" id="PR00870">
    <property type="entry name" value="DNAPOLXBETA"/>
</dbReference>
<evidence type="ECO:0000256" key="13">
    <source>
        <dbReference type="ARBA" id="ARBA00023204"/>
    </source>
</evidence>
<dbReference type="RefSeq" id="XP_043004284.1">
    <property type="nucleotide sequence ID" value="XM_043158929.1"/>
</dbReference>
<dbReference type="InterPro" id="IPR022312">
    <property type="entry name" value="DNA_pol_X"/>
</dbReference>
<dbReference type="InterPro" id="IPR029398">
    <property type="entry name" value="PolB_thumb"/>
</dbReference>
<dbReference type="InterPro" id="IPR028207">
    <property type="entry name" value="DNA_pol_B_palm_palm"/>
</dbReference>